<keyword evidence="1" id="KW-1133">Transmembrane helix</keyword>
<organism evidence="2">
    <name type="scientific">Culex pipiens</name>
    <name type="common">House mosquito</name>
    <dbReference type="NCBI Taxonomy" id="7175"/>
    <lineage>
        <taxon>Eukaryota</taxon>
        <taxon>Metazoa</taxon>
        <taxon>Ecdysozoa</taxon>
        <taxon>Arthropoda</taxon>
        <taxon>Hexapoda</taxon>
        <taxon>Insecta</taxon>
        <taxon>Pterygota</taxon>
        <taxon>Neoptera</taxon>
        <taxon>Endopterygota</taxon>
        <taxon>Diptera</taxon>
        <taxon>Nematocera</taxon>
        <taxon>Culicoidea</taxon>
        <taxon>Culicidae</taxon>
        <taxon>Culicinae</taxon>
        <taxon>Culicini</taxon>
        <taxon>Culex</taxon>
        <taxon>Culex</taxon>
    </lineage>
</organism>
<name>A0A8D8AZI5_CULPI</name>
<feature type="transmembrane region" description="Helical" evidence="1">
    <location>
        <begin position="56"/>
        <end position="75"/>
    </location>
</feature>
<keyword evidence="1" id="KW-0812">Transmembrane</keyword>
<sequence length="100" mass="12000">MQMPSSYSKDFYYRDFVEFDITLYFRNCILGARRYLLKQKDENIPKALVHQRRLRVLDFVCKLLLTVGFLYMTLIKLDMIGFLLHSTSYKTSYPLSLERV</sequence>
<protein>
    <submittedName>
        <fullName evidence="2">(northern house mosquito) hypothetical protein</fullName>
    </submittedName>
</protein>
<accession>A0A8D8AZI5</accession>
<keyword evidence="1" id="KW-0472">Membrane</keyword>
<reference evidence="2" key="1">
    <citation type="submission" date="2021-05" db="EMBL/GenBank/DDBJ databases">
        <authorList>
            <person name="Alioto T."/>
            <person name="Alioto T."/>
            <person name="Gomez Garrido J."/>
        </authorList>
    </citation>
    <scope>NUCLEOTIDE SEQUENCE</scope>
</reference>
<evidence type="ECO:0000256" key="1">
    <source>
        <dbReference type="SAM" id="Phobius"/>
    </source>
</evidence>
<evidence type="ECO:0000313" key="2">
    <source>
        <dbReference type="EMBL" id="CAG6466268.1"/>
    </source>
</evidence>
<dbReference type="EMBL" id="HBUE01055427">
    <property type="protein sequence ID" value="CAG6466268.1"/>
    <property type="molecule type" value="Transcribed_RNA"/>
</dbReference>
<dbReference type="AlphaFoldDB" id="A0A8D8AZI5"/>
<proteinExistence type="predicted"/>